<evidence type="ECO:0000313" key="3">
    <source>
        <dbReference type="Proteomes" id="UP001501243"/>
    </source>
</evidence>
<comment type="caution">
    <text evidence="2">The sequence shown here is derived from an EMBL/GenBank/DDBJ whole genome shotgun (WGS) entry which is preliminary data.</text>
</comment>
<accession>A0ABP8PXX8</accession>
<organism evidence="2 3">
    <name type="scientific">Hymenobacter ginsengisoli</name>
    <dbReference type="NCBI Taxonomy" id="1051626"/>
    <lineage>
        <taxon>Bacteria</taxon>
        <taxon>Pseudomonadati</taxon>
        <taxon>Bacteroidota</taxon>
        <taxon>Cytophagia</taxon>
        <taxon>Cytophagales</taxon>
        <taxon>Hymenobacteraceae</taxon>
        <taxon>Hymenobacter</taxon>
    </lineage>
</organism>
<dbReference type="InterPro" id="IPR011990">
    <property type="entry name" value="TPR-like_helical_dom_sf"/>
</dbReference>
<gene>
    <name evidence="2" type="ORF">GCM10023172_04390</name>
</gene>
<name>A0ABP8PXX8_9BACT</name>
<feature type="chain" id="PRO_5047398405" evidence="1">
    <location>
        <begin position="17"/>
        <end position="522"/>
    </location>
</feature>
<reference evidence="3" key="1">
    <citation type="journal article" date="2019" name="Int. J. Syst. Evol. Microbiol.">
        <title>The Global Catalogue of Microorganisms (GCM) 10K type strain sequencing project: providing services to taxonomists for standard genome sequencing and annotation.</title>
        <authorList>
            <consortium name="The Broad Institute Genomics Platform"/>
            <consortium name="The Broad Institute Genome Sequencing Center for Infectious Disease"/>
            <person name="Wu L."/>
            <person name="Ma J."/>
        </authorList>
    </citation>
    <scope>NUCLEOTIDE SEQUENCE [LARGE SCALE GENOMIC DNA]</scope>
    <source>
        <strain evidence="3">JCM 17841</strain>
    </source>
</reference>
<sequence length="522" mass="56704">MNTFSKVLLAATLTTAASSCKSFLDVNTNPNSATAVTPAQLLANAETVTAANYTSYNAYGSFAAGYWGKSNAVSGYNEERTYNYSSTYYQGLWSNTFDNIEDYRLIRTNAMASSYPNHVAIARIMEAYNFLLLVDEYGDIPYTTAVQGLGNTQPTFDKQQDIYKDLVVQLKGAVTDINAATSAAMPSTEDVIFRGNMNKWKAFANSLRLRILLRESSTNDATLNAYVKTEMALLNSPDGGFITTDVLVQPGYAANSGQQNPFYNTYGFAVGTTNTTSTYKFTLPTKYFINLNQNLSDPRVTQQYMANKSGAYVGTNLGEKSPPSPVLSATSGSTLLVGGDFLRGANQPTPLMLLAEHLFSKSEAEYRGLLSGDAQADYTDGIRASFQTTYRTSTTSSSAAPVAPTPQSEAYLAANVGNGLVDWAATTTPQTDAYGNITSGTRTVSTLEKIITQKWIAEAVWGSIEAWDDFRRTGFPIIPISLEASSGKFPSRLFYPQSELNTNAANVPTGVTQYTKIFWAQQ</sequence>
<keyword evidence="3" id="KW-1185">Reference proteome</keyword>
<dbReference type="EMBL" id="BAABGQ010000003">
    <property type="protein sequence ID" value="GAA4494388.1"/>
    <property type="molecule type" value="Genomic_DNA"/>
</dbReference>
<protein>
    <submittedName>
        <fullName evidence="2">SusD/RagB family nutrient-binding outer membrane lipoprotein</fullName>
    </submittedName>
</protein>
<feature type="signal peptide" evidence="1">
    <location>
        <begin position="1"/>
        <end position="16"/>
    </location>
</feature>
<dbReference type="Proteomes" id="UP001501243">
    <property type="component" value="Unassembled WGS sequence"/>
</dbReference>
<dbReference type="Pfam" id="PF12771">
    <property type="entry name" value="SusD-like_2"/>
    <property type="match status" value="1"/>
</dbReference>
<dbReference type="SUPFAM" id="SSF48452">
    <property type="entry name" value="TPR-like"/>
    <property type="match status" value="1"/>
</dbReference>
<dbReference type="Gene3D" id="1.25.40.390">
    <property type="match status" value="1"/>
</dbReference>
<keyword evidence="2" id="KW-0449">Lipoprotein</keyword>
<keyword evidence="1" id="KW-0732">Signal</keyword>
<evidence type="ECO:0000313" key="2">
    <source>
        <dbReference type="EMBL" id="GAA4494388.1"/>
    </source>
</evidence>
<proteinExistence type="predicted"/>
<dbReference type="RefSeq" id="WP_208130409.1">
    <property type="nucleotide sequence ID" value="NZ_BAABGQ010000003.1"/>
</dbReference>
<evidence type="ECO:0000256" key="1">
    <source>
        <dbReference type="SAM" id="SignalP"/>
    </source>
</evidence>
<dbReference type="PROSITE" id="PS51257">
    <property type="entry name" value="PROKAR_LIPOPROTEIN"/>
    <property type="match status" value="1"/>
</dbReference>
<dbReference type="InterPro" id="IPR041662">
    <property type="entry name" value="SusD-like_2"/>
</dbReference>